<feature type="compositionally biased region" description="Basic and acidic residues" evidence="1">
    <location>
        <begin position="147"/>
        <end position="157"/>
    </location>
</feature>
<gene>
    <name evidence="2" type="ORF">V1477_015377</name>
</gene>
<evidence type="ECO:0000256" key="1">
    <source>
        <dbReference type="SAM" id="MobiDB-lite"/>
    </source>
</evidence>
<keyword evidence="3" id="KW-1185">Reference proteome</keyword>
<feature type="compositionally biased region" description="Basic residues" evidence="1">
    <location>
        <begin position="124"/>
        <end position="133"/>
    </location>
</feature>
<dbReference type="EMBL" id="JAYRBN010000076">
    <property type="protein sequence ID" value="KAL2731554.1"/>
    <property type="molecule type" value="Genomic_DNA"/>
</dbReference>
<evidence type="ECO:0000313" key="2">
    <source>
        <dbReference type="EMBL" id="KAL2731554.1"/>
    </source>
</evidence>
<reference evidence="2 3" key="1">
    <citation type="journal article" date="2024" name="Ann. Entomol. Soc. Am.">
        <title>Genomic analyses of the southern and eastern yellowjacket wasps (Hymenoptera: Vespidae) reveal evolutionary signatures of social life.</title>
        <authorList>
            <person name="Catto M.A."/>
            <person name="Caine P.B."/>
            <person name="Orr S.E."/>
            <person name="Hunt B.G."/>
            <person name="Goodisman M.A.D."/>
        </authorList>
    </citation>
    <scope>NUCLEOTIDE SEQUENCE [LARGE SCALE GENOMIC DNA]</scope>
    <source>
        <strain evidence="2">232</strain>
        <tissue evidence="2">Head and thorax</tissue>
    </source>
</reference>
<protein>
    <submittedName>
        <fullName evidence="2">Uncharacterized protein</fullName>
    </submittedName>
</protein>
<comment type="caution">
    <text evidence="2">The sequence shown here is derived from an EMBL/GenBank/DDBJ whole genome shotgun (WGS) entry which is preliminary data.</text>
</comment>
<name>A0ABD2BFN1_VESMC</name>
<accession>A0ABD2BFN1</accession>
<proteinExistence type="predicted"/>
<dbReference type="AlphaFoldDB" id="A0ABD2BFN1"/>
<feature type="region of interest" description="Disordered" evidence="1">
    <location>
        <begin position="124"/>
        <end position="157"/>
    </location>
</feature>
<dbReference type="Proteomes" id="UP001607303">
    <property type="component" value="Unassembled WGS sequence"/>
</dbReference>
<organism evidence="2 3">
    <name type="scientific">Vespula maculifrons</name>
    <name type="common">Eastern yellow jacket</name>
    <name type="synonym">Wasp</name>
    <dbReference type="NCBI Taxonomy" id="7453"/>
    <lineage>
        <taxon>Eukaryota</taxon>
        <taxon>Metazoa</taxon>
        <taxon>Ecdysozoa</taxon>
        <taxon>Arthropoda</taxon>
        <taxon>Hexapoda</taxon>
        <taxon>Insecta</taxon>
        <taxon>Pterygota</taxon>
        <taxon>Neoptera</taxon>
        <taxon>Endopterygota</taxon>
        <taxon>Hymenoptera</taxon>
        <taxon>Apocrita</taxon>
        <taxon>Aculeata</taxon>
        <taxon>Vespoidea</taxon>
        <taxon>Vespidae</taxon>
        <taxon>Vespinae</taxon>
        <taxon>Vespula</taxon>
    </lineage>
</organism>
<evidence type="ECO:0000313" key="3">
    <source>
        <dbReference type="Proteomes" id="UP001607303"/>
    </source>
</evidence>
<sequence>MADGHFVSSQTAGAVICYIELSHRSPPVATKMECYQQDRQIRAMRLKSRGSASAPNMQEDAPGCAHLEHCLSDYPSLLLARGCASSRLDDVLDSRHSRSFRSLLLSKIRFSDLWTIPRLKRPKERSRRFGKTTRKNDSAEKGTSTNSRKESEFRVKRENKAVRSWFLW</sequence>